<evidence type="ECO:0000256" key="1">
    <source>
        <dbReference type="ARBA" id="ARBA00004496"/>
    </source>
</evidence>
<dbReference type="InterPro" id="IPR001789">
    <property type="entry name" value="Sig_transdc_resp-reg_receiver"/>
</dbReference>
<dbReference type="Proteomes" id="UP000199698">
    <property type="component" value="Unassembled WGS sequence"/>
</dbReference>
<dbReference type="STRING" id="1798183.GA0061080_101111"/>
<dbReference type="PANTHER" id="PTHR32071">
    <property type="entry name" value="TRANSCRIPTIONAL REGULATORY PROTEIN"/>
    <property type="match status" value="1"/>
</dbReference>
<keyword evidence="12 15" id="KW-0804">Transcription</keyword>
<evidence type="ECO:0000256" key="14">
    <source>
        <dbReference type="PROSITE-ProRule" id="PRU00169"/>
    </source>
</evidence>
<dbReference type="InterPro" id="IPR010114">
    <property type="entry name" value="Transcript_reg_NtrC"/>
</dbReference>
<dbReference type="FunFam" id="3.40.50.300:FF:000006">
    <property type="entry name" value="DNA-binding transcriptional regulator NtrC"/>
    <property type="match status" value="1"/>
</dbReference>
<keyword evidence="4 15" id="KW-0678">Repressor</keyword>
<feature type="domain" description="Response regulatory" evidence="17">
    <location>
        <begin position="2"/>
        <end position="118"/>
    </location>
</feature>
<evidence type="ECO:0000259" key="17">
    <source>
        <dbReference type="PROSITE" id="PS50110"/>
    </source>
</evidence>
<evidence type="ECO:0000259" key="16">
    <source>
        <dbReference type="PROSITE" id="PS50045"/>
    </source>
</evidence>
<evidence type="ECO:0000256" key="4">
    <source>
        <dbReference type="ARBA" id="ARBA00022491"/>
    </source>
</evidence>
<dbReference type="PRINTS" id="PR01590">
    <property type="entry name" value="HTHFIS"/>
</dbReference>
<dbReference type="PANTHER" id="PTHR32071:SF95">
    <property type="entry name" value="DNA-BINDING TRANSCRIPTIONAL REGULATOR NTRC"/>
    <property type="match status" value="1"/>
</dbReference>
<dbReference type="GO" id="GO:0005737">
    <property type="term" value="C:cytoplasm"/>
    <property type="evidence" value="ECO:0007669"/>
    <property type="project" value="UniProtKB-SubCell"/>
</dbReference>
<dbReference type="InterPro" id="IPR025662">
    <property type="entry name" value="Sigma_54_int_dom_ATP-bd_1"/>
</dbReference>
<keyword evidence="7 15" id="KW-0067">ATP-binding</keyword>
<dbReference type="EMBL" id="FMBA01000011">
    <property type="protein sequence ID" value="SCB93960.1"/>
    <property type="molecule type" value="Genomic_DNA"/>
</dbReference>
<comment type="subcellular location">
    <subcellularLocation>
        <location evidence="1 15">Cytoplasm</location>
    </subcellularLocation>
</comment>
<dbReference type="CDD" id="cd19919">
    <property type="entry name" value="REC_NtrC"/>
    <property type="match status" value="1"/>
</dbReference>
<dbReference type="PROSITE" id="PS00688">
    <property type="entry name" value="SIGMA54_INTERACT_3"/>
    <property type="match status" value="1"/>
</dbReference>
<name>A0A1C4AH84_9GAMM</name>
<dbReference type="OrthoDB" id="9804019at2"/>
<protein>
    <recommendedName>
        <fullName evidence="2 15">DNA-binding transcriptional regulator NtrC</fullName>
    </recommendedName>
    <alternativeName>
        <fullName evidence="15">Nitrogen regulation protein NR(I)</fullName>
    </alternativeName>
</protein>
<evidence type="ECO:0000256" key="6">
    <source>
        <dbReference type="ARBA" id="ARBA00022741"/>
    </source>
</evidence>
<dbReference type="InterPro" id="IPR011006">
    <property type="entry name" value="CheY-like_superfamily"/>
</dbReference>
<feature type="domain" description="Sigma-54 factor interaction" evidence="16">
    <location>
        <begin position="138"/>
        <end position="367"/>
    </location>
</feature>
<proteinExistence type="predicted"/>
<dbReference type="GO" id="GO:0006355">
    <property type="term" value="P:regulation of DNA-templated transcription"/>
    <property type="evidence" value="ECO:0007669"/>
    <property type="project" value="InterPro"/>
</dbReference>
<evidence type="ECO:0000256" key="10">
    <source>
        <dbReference type="ARBA" id="ARBA00023125"/>
    </source>
</evidence>
<keyword evidence="13 15" id="KW-0535">Nitrogen fixation</keyword>
<evidence type="ECO:0000256" key="13">
    <source>
        <dbReference type="ARBA" id="ARBA00023231"/>
    </source>
</evidence>
<dbReference type="RefSeq" id="WP_091121700.1">
    <property type="nucleotide sequence ID" value="NZ_FMBA01000011.1"/>
</dbReference>
<dbReference type="SUPFAM" id="SSF46689">
    <property type="entry name" value="Homeodomain-like"/>
    <property type="match status" value="1"/>
</dbReference>
<evidence type="ECO:0000256" key="5">
    <source>
        <dbReference type="ARBA" id="ARBA00022553"/>
    </source>
</evidence>
<dbReference type="Pfam" id="PF00072">
    <property type="entry name" value="Response_reg"/>
    <property type="match status" value="1"/>
</dbReference>
<keyword evidence="3 15" id="KW-0963">Cytoplasm</keyword>
<dbReference type="InterPro" id="IPR058031">
    <property type="entry name" value="AAA_lid_NorR"/>
</dbReference>
<dbReference type="Gene3D" id="1.10.10.60">
    <property type="entry name" value="Homeodomain-like"/>
    <property type="match status" value="1"/>
</dbReference>
<dbReference type="InterPro" id="IPR025944">
    <property type="entry name" value="Sigma_54_int_dom_CS"/>
</dbReference>
<dbReference type="Gene3D" id="3.40.50.300">
    <property type="entry name" value="P-loop containing nucleotide triphosphate hydrolases"/>
    <property type="match status" value="1"/>
</dbReference>
<evidence type="ECO:0000256" key="8">
    <source>
        <dbReference type="ARBA" id="ARBA00023012"/>
    </source>
</evidence>
<evidence type="ECO:0000313" key="19">
    <source>
        <dbReference type="Proteomes" id="UP000199698"/>
    </source>
</evidence>
<dbReference type="InterPro" id="IPR025943">
    <property type="entry name" value="Sigma_54_int_dom_ATP-bd_2"/>
</dbReference>
<accession>A0A1C4AH84</accession>
<gene>
    <name evidence="15" type="primary">ntrC</name>
    <name evidence="18" type="ORF">GA0061080_101111</name>
</gene>
<dbReference type="SUPFAM" id="SSF52540">
    <property type="entry name" value="P-loop containing nucleoside triphosphate hydrolases"/>
    <property type="match status" value="1"/>
</dbReference>
<keyword evidence="8 15" id="KW-0902">Two-component regulatory system</keyword>
<dbReference type="InterPro" id="IPR002078">
    <property type="entry name" value="Sigma_54_int"/>
</dbReference>
<dbReference type="InterPro" id="IPR003593">
    <property type="entry name" value="AAA+_ATPase"/>
</dbReference>
<dbReference type="Pfam" id="PF00158">
    <property type="entry name" value="Sigma54_activat"/>
    <property type="match status" value="1"/>
</dbReference>
<dbReference type="InterPro" id="IPR002197">
    <property type="entry name" value="HTH_Fis"/>
</dbReference>
<dbReference type="PROSITE" id="PS00676">
    <property type="entry name" value="SIGMA54_INTERACT_2"/>
    <property type="match status" value="1"/>
</dbReference>
<dbReference type="SMART" id="SM00382">
    <property type="entry name" value="AAA"/>
    <property type="match status" value="1"/>
</dbReference>
<comment type="function">
    <text evidence="15">Member of the two-component regulatory system NtrB/NtrC, which controls expression of the nitrogen-regulated (ntr) genes in response to nitrogen limitation. Phosphorylated NtrC binds directly to DNA and stimulates the formation of open promoter-sigma54-RNA polymerase complexes.</text>
</comment>
<sequence length="482" mass="53817">MNVWIVDDDSSIRWVLEKALTNAHFNCVSFDSGQQVIDALDTYVQKPAVLISDIKMPGLDGLTLLHHIKEQMPNLPVIIMTAHSDLDAAVNAYQKGAYDYIPKPFDVDEVIQLVERAISQTQSNKTNNNTTSKASTGIIGEAPSMQEVFRIIGRLSKSSISVLINGESGTGKELVAKALHTHSPRSQSPFIALNMAAIPKDLIESELFGHEKGAFTGAAQIRHGRFEQANGGTLFLDEIGDMPLDVQTRLLRVLADGQFYRIGGYSPVKVDVRIIAATHQDLQARVREGKFREDLFHRLNVIRILLPPLRDRTEDIPKLSEHFLHTTAKELGVESKVFSSEALNVLCCFNWPGNVRQLENICRWVTVMSSNKEVLVQDLPPELLQLSTAKTVVTNENTTLPTKHFSQQEVDWKVLLEQWAKQALIDGKTGILTEAINDVERILLRSALNFTRGHKQDASHLLGWGRNTLTRKLKDLSLDPTK</sequence>
<dbReference type="SUPFAM" id="SSF52172">
    <property type="entry name" value="CheY-like"/>
    <property type="match status" value="1"/>
</dbReference>
<reference evidence="19" key="1">
    <citation type="submission" date="2016-08" db="EMBL/GenBank/DDBJ databases">
        <authorList>
            <person name="Varghese N."/>
            <person name="Submissions Spin"/>
        </authorList>
    </citation>
    <scope>NUCLEOTIDE SEQUENCE [LARGE SCALE GENOMIC DNA]</scope>
    <source>
        <strain evidence="19">R-53144</strain>
    </source>
</reference>
<organism evidence="18 19">
    <name type="scientific">Gilliamella intestini</name>
    <dbReference type="NCBI Taxonomy" id="1798183"/>
    <lineage>
        <taxon>Bacteria</taxon>
        <taxon>Pseudomonadati</taxon>
        <taxon>Pseudomonadota</taxon>
        <taxon>Gammaproteobacteria</taxon>
        <taxon>Orbales</taxon>
        <taxon>Orbaceae</taxon>
        <taxon>Gilliamella</taxon>
    </lineage>
</organism>
<dbReference type="CDD" id="cd00009">
    <property type="entry name" value="AAA"/>
    <property type="match status" value="1"/>
</dbReference>
<dbReference type="Pfam" id="PF25601">
    <property type="entry name" value="AAA_lid_14"/>
    <property type="match status" value="1"/>
</dbReference>
<evidence type="ECO:0000256" key="9">
    <source>
        <dbReference type="ARBA" id="ARBA00023015"/>
    </source>
</evidence>
<dbReference type="Gene3D" id="1.10.8.60">
    <property type="match status" value="1"/>
</dbReference>
<dbReference type="PROSITE" id="PS50110">
    <property type="entry name" value="RESPONSE_REGULATORY"/>
    <property type="match status" value="1"/>
</dbReference>
<dbReference type="GO" id="GO:0000156">
    <property type="term" value="F:phosphorelay response regulator activity"/>
    <property type="evidence" value="ECO:0007669"/>
    <property type="project" value="UniProtKB-UniRule"/>
</dbReference>
<dbReference type="AlphaFoldDB" id="A0A1C4AH84"/>
<dbReference type="GO" id="GO:0005524">
    <property type="term" value="F:ATP binding"/>
    <property type="evidence" value="ECO:0007669"/>
    <property type="project" value="UniProtKB-KW"/>
</dbReference>
<evidence type="ECO:0000256" key="7">
    <source>
        <dbReference type="ARBA" id="ARBA00022840"/>
    </source>
</evidence>
<dbReference type="FunFam" id="1.10.8.60:FF:000014">
    <property type="entry name" value="DNA-binding transcriptional regulator NtrC"/>
    <property type="match status" value="1"/>
</dbReference>
<evidence type="ECO:0000256" key="12">
    <source>
        <dbReference type="ARBA" id="ARBA00023163"/>
    </source>
</evidence>
<dbReference type="InterPro" id="IPR027417">
    <property type="entry name" value="P-loop_NTPase"/>
</dbReference>
<keyword evidence="10 15" id="KW-0238">DNA-binding</keyword>
<evidence type="ECO:0000256" key="15">
    <source>
        <dbReference type="RuleBase" id="RU365013"/>
    </source>
</evidence>
<keyword evidence="6 15" id="KW-0547">Nucleotide-binding</keyword>
<keyword evidence="9 15" id="KW-0805">Transcription regulation</keyword>
<dbReference type="GO" id="GO:0006808">
    <property type="term" value="P:regulation of nitrogen utilization"/>
    <property type="evidence" value="ECO:0007669"/>
    <property type="project" value="UniProtKB-UniRule"/>
</dbReference>
<dbReference type="PROSITE" id="PS00675">
    <property type="entry name" value="SIGMA54_INTERACT_1"/>
    <property type="match status" value="1"/>
</dbReference>
<feature type="modified residue" description="4-aspartylphosphate" evidence="14">
    <location>
        <position position="53"/>
    </location>
</feature>
<keyword evidence="19" id="KW-1185">Reference proteome</keyword>
<dbReference type="FunFam" id="1.10.10.60:FF:000088">
    <property type="entry name" value="DNA-binding transcriptional regulator NtrC"/>
    <property type="match status" value="1"/>
</dbReference>
<dbReference type="Pfam" id="PF02954">
    <property type="entry name" value="HTH_8"/>
    <property type="match status" value="1"/>
</dbReference>
<dbReference type="NCBIfam" id="TIGR01818">
    <property type="entry name" value="ntrC"/>
    <property type="match status" value="1"/>
</dbReference>
<keyword evidence="11 15" id="KW-0010">Activator</keyword>
<evidence type="ECO:0000256" key="11">
    <source>
        <dbReference type="ARBA" id="ARBA00023159"/>
    </source>
</evidence>
<keyword evidence="5 14" id="KW-0597">Phosphoprotein</keyword>
<evidence type="ECO:0000256" key="3">
    <source>
        <dbReference type="ARBA" id="ARBA00022490"/>
    </source>
</evidence>
<dbReference type="GO" id="GO:0043565">
    <property type="term" value="F:sequence-specific DNA binding"/>
    <property type="evidence" value="ECO:0007669"/>
    <property type="project" value="InterPro"/>
</dbReference>
<evidence type="ECO:0000313" key="18">
    <source>
        <dbReference type="EMBL" id="SCB93960.1"/>
    </source>
</evidence>
<dbReference type="Gene3D" id="3.40.50.2300">
    <property type="match status" value="1"/>
</dbReference>
<evidence type="ECO:0000256" key="2">
    <source>
        <dbReference type="ARBA" id="ARBA00019059"/>
    </source>
</evidence>
<dbReference type="PROSITE" id="PS50045">
    <property type="entry name" value="SIGMA54_INTERACT_4"/>
    <property type="match status" value="1"/>
</dbReference>
<dbReference type="InterPro" id="IPR009057">
    <property type="entry name" value="Homeodomain-like_sf"/>
</dbReference>
<dbReference type="NCBIfam" id="NF008176">
    <property type="entry name" value="PRK10923.1"/>
    <property type="match status" value="1"/>
</dbReference>
<dbReference type="SMART" id="SM00448">
    <property type="entry name" value="REC"/>
    <property type="match status" value="1"/>
</dbReference>
<dbReference type="FunFam" id="3.40.50.2300:FF:000018">
    <property type="entry name" value="DNA-binding transcriptional regulator NtrC"/>
    <property type="match status" value="1"/>
</dbReference>